<protein>
    <submittedName>
        <fullName evidence="2">Uncharacterized protein</fullName>
    </submittedName>
</protein>
<accession>M3YVH8</accession>
<dbReference type="EMBL" id="AEYP01058759">
    <property type="status" value="NOT_ANNOTATED_CDS"/>
    <property type="molecule type" value="Genomic_DNA"/>
</dbReference>
<evidence type="ECO:0000256" key="1">
    <source>
        <dbReference type="SAM" id="MobiDB-lite"/>
    </source>
</evidence>
<reference evidence="2" key="1">
    <citation type="submission" date="2024-06" db="UniProtKB">
        <authorList>
            <consortium name="Ensembl"/>
        </authorList>
    </citation>
    <scope>IDENTIFICATION</scope>
</reference>
<proteinExistence type="predicted"/>
<feature type="region of interest" description="Disordered" evidence="1">
    <location>
        <begin position="65"/>
        <end position="202"/>
    </location>
</feature>
<dbReference type="AlphaFoldDB" id="M3YVH8"/>
<dbReference type="EMBL" id="AEYP01058758">
    <property type="status" value="NOT_ANNOTATED_CDS"/>
    <property type="molecule type" value="Genomic_DNA"/>
</dbReference>
<sequence length="216" mass="23557">MGLWGRRAGGAERFSKCSAKGYKRGCASCFPEAHRSVWEHGSHRTRTILSGSSSEHRLHLPPRSAAQHLPKSPAPHPLPQSPPPSSAPAPETSVAHRLSSHWAPCQLYPLQGRLPPHTESPARTPPAPTPPSLRPRPRPPAARQGQHQPLLPYPRHHRPQGSRGRKAGCPARVLPSITPARPPRGRGSRTGGRCTDVPAPRSTTYCKVFPYTEAKR</sequence>
<organism evidence="2">
    <name type="scientific">Mustela putorius furo</name>
    <name type="common">European domestic ferret</name>
    <name type="synonym">Mustela furo</name>
    <dbReference type="NCBI Taxonomy" id="9669"/>
    <lineage>
        <taxon>Eukaryota</taxon>
        <taxon>Metazoa</taxon>
        <taxon>Chordata</taxon>
        <taxon>Craniata</taxon>
        <taxon>Vertebrata</taxon>
        <taxon>Euteleostomi</taxon>
        <taxon>Mammalia</taxon>
        <taxon>Eutheria</taxon>
        <taxon>Laurasiatheria</taxon>
        <taxon>Carnivora</taxon>
        <taxon>Caniformia</taxon>
        <taxon>Musteloidea</taxon>
        <taxon>Mustelidae</taxon>
        <taxon>Mustelinae</taxon>
        <taxon>Mustela</taxon>
    </lineage>
</organism>
<name>M3YVH8_MUSPF</name>
<feature type="compositionally biased region" description="Pro residues" evidence="1">
    <location>
        <begin position="72"/>
        <end position="87"/>
    </location>
</feature>
<dbReference type="Ensembl" id="ENSMPUT00000015577.1">
    <property type="protein sequence ID" value="ENSMPUP00000015338.1"/>
    <property type="gene ID" value="ENSMPUG00000015448.1"/>
</dbReference>
<feature type="compositionally biased region" description="Basic residues" evidence="1">
    <location>
        <begin position="154"/>
        <end position="166"/>
    </location>
</feature>
<evidence type="ECO:0000313" key="2">
    <source>
        <dbReference type="Ensembl" id="ENSMPUP00000015338.1"/>
    </source>
</evidence>
<dbReference type="HOGENOM" id="CLU_1277272_0_0_1"/>
<feature type="compositionally biased region" description="Pro residues" evidence="1">
    <location>
        <begin position="123"/>
        <end position="140"/>
    </location>
</feature>
<dbReference type="InParanoid" id="M3YVH8"/>